<sequence>LEEYSSWHQGTQITRSTPRKNPKPPTQLVTPTSGSKKSLLQILKQDHPAGFEHTKKRAVPPTPTAQQMSQRFSSTDEIGSAIDRGPHLVAFATIETLKQAKAQQKRLGKYMMQLSEFNIQYPDSLSNEAHKMCVIKTLRQLVSGGAYKCMNRAYDHYVHYSFAKVIEKEKKEKGKHFLDEERKNNPMTIFILLPAQRETIQMMSITPIKAYTSSRGFHFNPKLPTNSSRVLINRRRLQIEGAPFTLFPKPLKGLPLDFYNTDWFNNDSLRFKDHKKKLGDKQFTEVSWAKATEKYDLDFMLPEEVESDSEDSHDDGSDAKSIDLANTSGKDDNDKDSEYEESKMEAEDSDVQMAVGTS</sequence>
<evidence type="ECO:0000313" key="3">
    <source>
        <dbReference type="Proteomes" id="UP000037035"/>
    </source>
</evidence>
<dbReference type="Proteomes" id="UP000037035">
    <property type="component" value="Unassembled WGS sequence"/>
</dbReference>
<dbReference type="VEuPathDB" id="FungiDB:VP01_4661g1"/>
<feature type="compositionally biased region" description="Acidic residues" evidence="1">
    <location>
        <begin position="304"/>
        <end position="313"/>
    </location>
</feature>
<feature type="region of interest" description="Disordered" evidence="1">
    <location>
        <begin position="304"/>
        <end position="358"/>
    </location>
</feature>
<feature type="compositionally biased region" description="Polar residues" evidence="1">
    <location>
        <begin position="27"/>
        <end position="38"/>
    </location>
</feature>
<gene>
    <name evidence="2" type="ORF">VP01_4661g1</name>
</gene>
<accession>A0A0L6UN80</accession>
<evidence type="ECO:0000256" key="1">
    <source>
        <dbReference type="SAM" id="MobiDB-lite"/>
    </source>
</evidence>
<evidence type="ECO:0000313" key="2">
    <source>
        <dbReference type="EMBL" id="KNZ49976.1"/>
    </source>
</evidence>
<dbReference type="AlphaFoldDB" id="A0A0L6UN80"/>
<keyword evidence="3" id="KW-1185">Reference proteome</keyword>
<organism evidence="2 3">
    <name type="scientific">Puccinia sorghi</name>
    <dbReference type="NCBI Taxonomy" id="27349"/>
    <lineage>
        <taxon>Eukaryota</taxon>
        <taxon>Fungi</taxon>
        <taxon>Dikarya</taxon>
        <taxon>Basidiomycota</taxon>
        <taxon>Pucciniomycotina</taxon>
        <taxon>Pucciniomycetes</taxon>
        <taxon>Pucciniales</taxon>
        <taxon>Pucciniaceae</taxon>
        <taxon>Puccinia</taxon>
    </lineage>
</organism>
<proteinExistence type="predicted"/>
<reference evidence="2 3" key="1">
    <citation type="submission" date="2015-08" db="EMBL/GenBank/DDBJ databases">
        <title>Next Generation Sequencing and Analysis of the Genome of Puccinia sorghi L Schw, the Causal Agent of Maize Common Rust.</title>
        <authorList>
            <person name="Rochi L."/>
            <person name="Burguener G."/>
            <person name="Darino M."/>
            <person name="Turjanski A."/>
            <person name="Kreff E."/>
            <person name="Dieguez M.J."/>
            <person name="Sacco F."/>
        </authorList>
    </citation>
    <scope>NUCLEOTIDE SEQUENCE [LARGE SCALE GENOMIC DNA]</scope>
    <source>
        <strain evidence="2 3">RO10H11247</strain>
    </source>
</reference>
<comment type="caution">
    <text evidence="2">The sequence shown here is derived from an EMBL/GenBank/DDBJ whole genome shotgun (WGS) entry which is preliminary data.</text>
</comment>
<dbReference type="EMBL" id="LAVV01009792">
    <property type="protein sequence ID" value="KNZ49976.1"/>
    <property type="molecule type" value="Genomic_DNA"/>
</dbReference>
<name>A0A0L6UN80_9BASI</name>
<feature type="compositionally biased region" description="Polar residues" evidence="1">
    <location>
        <begin position="1"/>
        <end position="16"/>
    </location>
</feature>
<feature type="compositionally biased region" description="Basic and acidic residues" evidence="1">
    <location>
        <begin position="44"/>
        <end position="53"/>
    </location>
</feature>
<feature type="non-terminal residue" evidence="2">
    <location>
        <position position="1"/>
    </location>
</feature>
<feature type="compositionally biased region" description="Polar residues" evidence="1">
    <location>
        <begin position="64"/>
        <end position="76"/>
    </location>
</feature>
<protein>
    <submittedName>
        <fullName evidence="2">Uncharacterized protein</fullName>
    </submittedName>
</protein>
<feature type="region of interest" description="Disordered" evidence="1">
    <location>
        <begin position="1"/>
        <end position="76"/>
    </location>
</feature>